<dbReference type="GO" id="GO:0005096">
    <property type="term" value="F:GTPase activator activity"/>
    <property type="evidence" value="ECO:0007669"/>
    <property type="project" value="TreeGrafter"/>
</dbReference>
<dbReference type="Pfam" id="PF00566">
    <property type="entry name" value="RabGAP-TBC"/>
    <property type="match status" value="1"/>
</dbReference>
<dbReference type="AlphaFoldDB" id="A0A1R2CG73"/>
<evidence type="ECO:0000256" key="1">
    <source>
        <dbReference type="PROSITE-ProRule" id="PRU00235"/>
    </source>
</evidence>
<dbReference type="Proteomes" id="UP000187209">
    <property type="component" value="Unassembled WGS sequence"/>
</dbReference>
<dbReference type="InterPro" id="IPR000195">
    <property type="entry name" value="Rab-GAP-TBC_dom"/>
</dbReference>
<dbReference type="Gene3D" id="1.10.8.270">
    <property type="entry name" value="putative rabgap domain of human tbc1 domain family member 14 like domains"/>
    <property type="match status" value="1"/>
</dbReference>
<dbReference type="Gene3D" id="1.10.10.750">
    <property type="entry name" value="Ypt/Rab-GAP domain of gyp1p, domain 1"/>
    <property type="match status" value="1"/>
</dbReference>
<dbReference type="SUPFAM" id="SSF50985">
    <property type="entry name" value="RCC1/BLIP-II"/>
    <property type="match status" value="1"/>
</dbReference>
<evidence type="ECO:0000259" key="2">
    <source>
        <dbReference type="PROSITE" id="PS50086"/>
    </source>
</evidence>
<feature type="repeat" description="RCC1" evidence="1">
    <location>
        <begin position="182"/>
        <end position="230"/>
    </location>
</feature>
<dbReference type="SUPFAM" id="SSF47923">
    <property type="entry name" value="Ypt/Rab-GAP domain of gyp1p"/>
    <property type="match status" value="2"/>
</dbReference>
<dbReference type="PROSITE" id="PS50012">
    <property type="entry name" value="RCC1_3"/>
    <property type="match status" value="1"/>
</dbReference>
<reference evidence="3 4" key="1">
    <citation type="submission" date="2016-11" db="EMBL/GenBank/DDBJ databases">
        <title>The macronuclear genome of Stentor coeruleus: a giant cell with tiny introns.</title>
        <authorList>
            <person name="Slabodnick M."/>
            <person name="Ruby J.G."/>
            <person name="Reiff S.B."/>
            <person name="Swart E.C."/>
            <person name="Gosai S."/>
            <person name="Prabakaran S."/>
            <person name="Witkowska E."/>
            <person name="Larue G.E."/>
            <person name="Fisher S."/>
            <person name="Freeman R.M."/>
            <person name="Gunawardena J."/>
            <person name="Chu W."/>
            <person name="Stover N.A."/>
            <person name="Gregory B.D."/>
            <person name="Nowacki M."/>
            <person name="Derisi J."/>
            <person name="Roy S.W."/>
            <person name="Marshall W.F."/>
            <person name="Sood P."/>
        </authorList>
    </citation>
    <scope>NUCLEOTIDE SEQUENCE [LARGE SCALE GENOMIC DNA]</scope>
    <source>
        <strain evidence="3">WM001</strain>
    </source>
</reference>
<feature type="domain" description="Rab-GAP TBC" evidence="2">
    <location>
        <begin position="375"/>
        <end position="575"/>
    </location>
</feature>
<dbReference type="PANTHER" id="PTHR47219:SF15">
    <property type="entry name" value="TBC1 DOMAIN FAMILY MEMBER 12 ISOFORM X1"/>
    <property type="match status" value="1"/>
</dbReference>
<dbReference type="Pfam" id="PF13540">
    <property type="entry name" value="RCC1_2"/>
    <property type="match status" value="2"/>
</dbReference>
<proteinExistence type="predicted"/>
<dbReference type="SMART" id="SM00164">
    <property type="entry name" value="TBC"/>
    <property type="match status" value="1"/>
</dbReference>
<keyword evidence="4" id="KW-1185">Reference proteome</keyword>
<evidence type="ECO:0000313" key="4">
    <source>
        <dbReference type="Proteomes" id="UP000187209"/>
    </source>
</evidence>
<dbReference type="InterPro" id="IPR050302">
    <property type="entry name" value="Rab_GAP_TBC_domain"/>
</dbReference>
<dbReference type="PANTHER" id="PTHR47219">
    <property type="entry name" value="RAB GTPASE-ACTIVATING PROTEIN 1-LIKE"/>
    <property type="match status" value="1"/>
</dbReference>
<evidence type="ECO:0000313" key="3">
    <source>
        <dbReference type="EMBL" id="OMJ88022.1"/>
    </source>
</evidence>
<dbReference type="InterPro" id="IPR035969">
    <property type="entry name" value="Rab-GAP_TBC_sf"/>
</dbReference>
<dbReference type="Gene3D" id="1.10.472.80">
    <property type="entry name" value="Ypt/Rab-GAP domain of gyp1p, domain 3"/>
    <property type="match status" value="1"/>
</dbReference>
<dbReference type="InterPro" id="IPR009091">
    <property type="entry name" value="RCC1/BLIP-II"/>
</dbReference>
<sequence length="639" mass="72792">MDEKIYCWGFLSDEKNSAEPIELKAIPHYEGLYINRRCKYIWSENCLYSWGDSLLEPPEVLLKTSEKIIKASYGINSPLVQTNLKPVLSGTFKDDISEVFGTSSGHAYLTKAMEVKSWDSGNTILSRIASVDAECCDFFALNLDGDVYKWAHIHIPKKIFIMEPIMTISCGAQHSVFTSSSEHVYVVGSNVYGQISIGDIQSTEHPILLEGITAKKVVCGGFHTVLLGKDNLLYSCGLGNMGQLINSNFSNINTLTLCTINEDLGEILDVYCSELTSFVRFSHKFDAGISSFRPGNLQKKNIIETFLHRQQVAAAERNYLQKVENEEKNRNEMIKKQLKREKRIQKALREFEINIIPNWSMVKFSKEVNEHVKNGIPSKFRGKIWALLVGNDNRVSEEDFKEGLKKAKRIEAQAITVEDKNILENSLKIISLDITRTFNNLGYFSEESPLNKDLQELLEAACIYRADIGYIQGMSYVAGCLLLNLDLIQAFQIFISIITSPILLPFYKIDQEGIQVREEIFTGLLKENIIELQEHFDLQGVQPAIFLMEWFVTLYSKTLSQEVALRVWDIYFYFGEITLFKTGIAILQLVSQELLEYDLSGIMDCLSHLAVYVKEPDELINQIDHVRIPETFVRQVHNL</sequence>
<dbReference type="GO" id="GO:0031267">
    <property type="term" value="F:small GTPase binding"/>
    <property type="evidence" value="ECO:0007669"/>
    <property type="project" value="TreeGrafter"/>
</dbReference>
<dbReference type="EMBL" id="MPUH01000161">
    <property type="protein sequence ID" value="OMJ88022.1"/>
    <property type="molecule type" value="Genomic_DNA"/>
</dbReference>
<dbReference type="InterPro" id="IPR000408">
    <property type="entry name" value="Reg_chr_condens"/>
</dbReference>
<protein>
    <recommendedName>
        <fullName evidence="2">Rab-GAP TBC domain-containing protein</fullName>
    </recommendedName>
</protein>
<name>A0A1R2CG73_9CILI</name>
<dbReference type="PROSITE" id="PS50086">
    <property type="entry name" value="TBC_RABGAP"/>
    <property type="match status" value="1"/>
</dbReference>
<organism evidence="3 4">
    <name type="scientific">Stentor coeruleus</name>
    <dbReference type="NCBI Taxonomy" id="5963"/>
    <lineage>
        <taxon>Eukaryota</taxon>
        <taxon>Sar</taxon>
        <taxon>Alveolata</taxon>
        <taxon>Ciliophora</taxon>
        <taxon>Postciliodesmatophora</taxon>
        <taxon>Heterotrichea</taxon>
        <taxon>Heterotrichida</taxon>
        <taxon>Stentoridae</taxon>
        <taxon>Stentor</taxon>
    </lineage>
</organism>
<gene>
    <name evidence="3" type="ORF">SteCoe_10090</name>
</gene>
<dbReference type="OrthoDB" id="435695at2759"/>
<dbReference type="Gene3D" id="2.130.10.30">
    <property type="entry name" value="Regulator of chromosome condensation 1/beta-lactamase-inhibitor protein II"/>
    <property type="match status" value="1"/>
</dbReference>
<comment type="caution">
    <text evidence="3">The sequence shown here is derived from an EMBL/GenBank/DDBJ whole genome shotgun (WGS) entry which is preliminary data.</text>
</comment>
<accession>A0A1R2CG73</accession>